<keyword evidence="2" id="KW-1185">Reference proteome</keyword>
<proteinExistence type="predicted"/>
<dbReference type="Proteomes" id="UP001057402">
    <property type="component" value="Chromosome 4"/>
</dbReference>
<organism evidence="1 2">
    <name type="scientific">Melastoma candidum</name>
    <dbReference type="NCBI Taxonomy" id="119954"/>
    <lineage>
        <taxon>Eukaryota</taxon>
        <taxon>Viridiplantae</taxon>
        <taxon>Streptophyta</taxon>
        <taxon>Embryophyta</taxon>
        <taxon>Tracheophyta</taxon>
        <taxon>Spermatophyta</taxon>
        <taxon>Magnoliopsida</taxon>
        <taxon>eudicotyledons</taxon>
        <taxon>Gunneridae</taxon>
        <taxon>Pentapetalae</taxon>
        <taxon>rosids</taxon>
        <taxon>malvids</taxon>
        <taxon>Myrtales</taxon>
        <taxon>Melastomataceae</taxon>
        <taxon>Melastomatoideae</taxon>
        <taxon>Melastomateae</taxon>
        <taxon>Melastoma</taxon>
    </lineage>
</organism>
<reference evidence="2" key="1">
    <citation type="journal article" date="2023" name="Front. Plant Sci.">
        <title>Chromosomal-level genome assembly of Melastoma candidum provides insights into trichome evolution.</title>
        <authorList>
            <person name="Zhong Y."/>
            <person name="Wu W."/>
            <person name="Sun C."/>
            <person name="Zou P."/>
            <person name="Liu Y."/>
            <person name="Dai S."/>
            <person name="Zhou R."/>
        </authorList>
    </citation>
    <scope>NUCLEOTIDE SEQUENCE [LARGE SCALE GENOMIC DNA]</scope>
</reference>
<gene>
    <name evidence="1" type="ORF">MLD38_016186</name>
</gene>
<accession>A0ACB9RID3</accession>
<protein>
    <submittedName>
        <fullName evidence="1">Uncharacterized protein</fullName>
    </submittedName>
</protein>
<comment type="caution">
    <text evidence="1">The sequence shown here is derived from an EMBL/GenBank/DDBJ whole genome shotgun (WGS) entry which is preliminary data.</text>
</comment>
<name>A0ACB9RID3_9MYRT</name>
<evidence type="ECO:0000313" key="2">
    <source>
        <dbReference type="Proteomes" id="UP001057402"/>
    </source>
</evidence>
<sequence length="707" mass="75590">MDEIEVGAEASKRLSIIDVSFEDDSLLDLSSSLSLRAAGDRDLDMRRNMDQETHLLESVGSEKWSNTKGSFEDMDKAFQEVPQSFQSRDPERNGPDSKYNLRNSLAWDSAFFTSAGVLEPEELTCIIEGSEKKGKLALPRIQEETSRSMESISTLESDSLTIASLEAELFQDIRASIQKSAKTSVKDISSCKNGSKSREKPPSLASAKVDPRSHSKLTATSGNKKPSLSTGKNIKQLSGVHNMSQIKSVPTCGEPIQMPSRLPKLRASRSQLPKRDPVGSNYAKPGNSNGDNAVRGPSLSKAKVISNPRGPSTRPRSSINNSGGNAEPATSRSSIESSGSVSSISMGKSPIRFAKTHSDLSSGKSASLNVKALPNGSQPTPTNLSSCLLLTSKLSSSISPSSSISEWSSESSSSISSANRRPYSGSTPPSQRNPPGRGAALPNNMKPTGLRMPSPNIGYFDGMKSGCTPKGVKQRPQNAIAASNRGGSMSVNANRGSDKGKLEKQVSANKAGSVRIGNRNLNSDVHDSPRKLTDAKSVAARAQINERNSPGPTTKAKSKVKEEPSISEGCDLSAEFVDKDGLWSASQFNQTLDSVDSPLVPVLAKGAIMTSLPVGVESTMLRKRQWMMVQVAMDPSPQNLFLCNSNRRKILPPLKSSQNACQSILPPMPLLAPLSHSPQKILSATRLATISPGPALRRQPLCHSQTT</sequence>
<dbReference type="EMBL" id="CM042883">
    <property type="protein sequence ID" value="KAI4378750.1"/>
    <property type="molecule type" value="Genomic_DNA"/>
</dbReference>
<evidence type="ECO:0000313" key="1">
    <source>
        <dbReference type="EMBL" id="KAI4378750.1"/>
    </source>
</evidence>